<evidence type="ECO:0000313" key="16">
    <source>
        <dbReference type="EMBL" id="SER58403.1"/>
    </source>
</evidence>
<gene>
    <name evidence="14" type="primary">ribB</name>
    <name evidence="16" type="ORF">SAMN04490244_101578</name>
</gene>
<sequence>MQDNATEDYADVISSVEEIIEDARNGRMFILVDHEDRENEGDLVIPAQMATPEVINFMATYGRGLICLSLTGERIDALGLPLMASYNSSRHETAFTVSIEAREGVTTGISAHDRAHTVAVAIDHQKTGADIATPGHIFPLRAREGGVLVRAGHTEAAVDFARLAGLNPSGVICEVMNDDGSMARLPDLVKFAQHHGIKIGTISDLIGYRRRHDNLVAVKSESTITSEFGGDWTMRIYSDVTQGAEHIVLIKGDLSGDDPVLVRMHTLDPMLDIVGLGEKGRTTEFGQAMKVIAEEGRGALVLLRDVHMKMDSDDHVSPQKLRQYGLGAQILSSLGLSDLVLLSNSPTPKVVGLDAYGLSIVGTRTIPLEG</sequence>
<dbReference type="GO" id="GO:0000287">
    <property type="term" value="F:magnesium ion binding"/>
    <property type="evidence" value="ECO:0007669"/>
    <property type="project" value="UniProtKB-UniRule"/>
</dbReference>
<protein>
    <recommendedName>
        <fullName evidence="8 14">3,4-dihydroxy-2-butanone 4-phosphate synthase</fullName>
        <shortName evidence="14">DHBP synthase</shortName>
        <ecNumber evidence="7 14">4.1.99.12</ecNumber>
    </recommendedName>
</protein>
<proteinExistence type="inferred from homology"/>
<evidence type="ECO:0000256" key="8">
    <source>
        <dbReference type="ARBA" id="ARBA00018836"/>
    </source>
</evidence>
<keyword evidence="10 14" id="KW-0479">Metal-binding</keyword>
<evidence type="ECO:0000313" key="17">
    <source>
        <dbReference type="Proteomes" id="UP000198885"/>
    </source>
</evidence>
<dbReference type="Pfam" id="PF00925">
    <property type="entry name" value="GTP_cyclohydro2"/>
    <property type="match status" value="1"/>
</dbReference>
<dbReference type="GO" id="GO:0005829">
    <property type="term" value="C:cytosol"/>
    <property type="evidence" value="ECO:0007669"/>
    <property type="project" value="TreeGrafter"/>
</dbReference>
<dbReference type="PANTHER" id="PTHR21327:SF34">
    <property type="entry name" value="3,4-DIHYDROXY-2-BUTANONE 4-PHOSPHATE SYNTHASE"/>
    <property type="match status" value="1"/>
</dbReference>
<feature type="binding site" evidence="14">
    <location>
        <begin position="37"/>
        <end position="38"/>
    </location>
    <ligand>
        <name>D-ribulose 5-phosphate</name>
        <dbReference type="ChEBI" id="CHEBI:58121"/>
    </ligand>
</feature>
<comment type="cofactor">
    <cofactor evidence="14">
        <name>Mg(2+)</name>
        <dbReference type="ChEBI" id="CHEBI:18420"/>
    </cofactor>
    <cofactor evidence="14">
        <name>Mn(2+)</name>
        <dbReference type="ChEBI" id="CHEBI:29035"/>
    </cofactor>
    <text evidence="14">Binds 2 divalent metal cations per subunit. Magnesium or manganese.</text>
</comment>
<comment type="pathway">
    <text evidence="4 14">Cofactor biosynthesis; riboflavin biosynthesis; 2-hydroxy-3-oxobutyl phosphate from D-ribulose 5-phosphate: step 1/1.</text>
</comment>
<dbReference type="Pfam" id="PF00926">
    <property type="entry name" value="DHBP_synthase"/>
    <property type="match status" value="1"/>
</dbReference>
<evidence type="ECO:0000256" key="1">
    <source>
        <dbReference type="ARBA" id="ARBA00000141"/>
    </source>
</evidence>
<feature type="site" description="Essential for catalytic activity" evidence="14">
    <location>
        <position position="136"/>
    </location>
</feature>
<feature type="binding site" evidence="14">
    <location>
        <position position="153"/>
    </location>
    <ligand>
        <name>Mg(2+)</name>
        <dbReference type="ChEBI" id="CHEBI:18420"/>
        <label>2</label>
    </ligand>
</feature>
<dbReference type="Gene3D" id="3.90.870.10">
    <property type="entry name" value="DHBP synthase"/>
    <property type="match status" value="1"/>
</dbReference>
<dbReference type="InterPro" id="IPR000422">
    <property type="entry name" value="DHBP_synthase_RibB"/>
</dbReference>
<comment type="similarity">
    <text evidence="6">In the C-terminal section; belongs to the GTP cyclohydrolase II family.</text>
</comment>
<feature type="binding site" evidence="14">
    <location>
        <position position="42"/>
    </location>
    <ligand>
        <name>D-ribulose 5-phosphate</name>
        <dbReference type="ChEBI" id="CHEBI:58121"/>
    </ligand>
</feature>
<reference evidence="16 17" key="1">
    <citation type="submission" date="2016-10" db="EMBL/GenBank/DDBJ databases">
        <authorList>
            <person name="de Groot N.N."/>
        </authorList>
    </citation>
    <scope>NUCLEOTIDE SEQUENCE [LARGE SCALE GENOMIC DNA]</scope>
    <source>
        <strain evidence="16 17">DSM 23042</strain>
    </source>
</reference>
<dbReference type="EMBL" id="FOGU01000001">
    <property type="protein sequence ID" value="SER58403.1"/>
    <property type="molecule type" value="Genomic_DNA"/>
</dbReference>
<keyword evidence="13 14" id="KW-0456">Lyase</keyword>
<keyword evidence="12 14" id="KW-0464">Manganese</keyword>
<dbReference type="PANTHER" id="PTHR21327">
    <property type="entry name" value="GTP CYCLOHYDROLASE II-RELATED"/>
    <property type="match status" value="1"/>
</dbReference>
<evidence type="ECO:0000256" key="5">
    <source>
        <dbReference type="ARBA" id="ARBA00005520"/>
    </source>
</evidence>
<feature type="binding site" evidence="14">
    <location>
        <position position="38"/>
    </location>
    <ligand>
        <name>Mg(2+)</name>
        <dbReference type="ChEBI" id="CHEBI:18420"/>
        <label>1</label>
    </ligand>
</feature>
<evidence type="ECO:0000256" key="2">
    <source>
        <dbReference type="ARBA" id="ARBA00001936"/>
    </source>
</evidence>
<feature type="domain" description="GTP cyclohydrolase II" evidence="15">
    <location>
        <begin position="221"/>
        <end position="363"/>
    </location>
</feature>
<evidence type="ECO:0000256" key="3">
    <source>
        <dbReference type="ARBA" id="ARBA00002284"/>
    </source>
</evidence>
<dbReference type="SUPFAM" id="SSF142695">
    <property type="entry name" value="RibA-like"/>
    <property type="match status" value="1"/>
</dbReference>
<dbReference type="PIRSF" id="PIRSF001259">
    <property type="entry name" value="RibA"/>
    <property type="match status" value="1"/>
</dbReference>
<dbReference type="GO" id="GO:0008686">
    <property type="term" value="F:3,4-dihydroxy-2-butanone-4-phosphate synthase activity"/>
    <property type="evidence" value="ECO:0007669"/>
    <property type="project" value="UniProtKB-UniRule"/>
</dbReference>
<dbReference type="EC" id="4.1.99.12" evidence="7 14"/>
<comment type="similarity">
    <text evidence="5">In the N-terminal section; belongs to the DHBP synthase family.</text>
</comment>
<keyword evidence="16" id="KW-0378">Hydrolase</keyword>
<accession>A0A1H9QF28</accession>
<keyword evidence="11 14" id="KW-0460">Magnesium</keyword>
<dbReference type="NCBIfam" id="TIGR00506">
    <property type="entry name" value="ribB"/>
    <property type="match status" value="1"/>
</dbReference>
<evidence type="ECO:0000256" key="12">
    <source>
        <dbReference type="ARBA" id="ARBA00023211"/>
    </source>
</evidence>
<dbReference type="GO" id="GO:0030145">
    <property type="term" value="F:manganese ion binding"/>
    <property type="evidence" value="ECO:0007669"/>
    <property type="project" value="UniProtKB-UniRule"/>
</dbReference>
<dbReference type="STRING" id="641238.SAMN04490244_101578"/>
<evidence type="ECO:0000256" key="7">
    <source>
        <dbReference type="ARBA" id="ARBA00012153"/>
    </source>
</evidence>
<dbReference type="Proteomes" id="UP000198885">
    <property type="component" value="Unassembled WGS sequence"/>
</dbReference>
<evidence type="ECO:0000256" key="10">
    <source>
        <dbReference type="ARBA" id="ARBA00022723"/>
    </source>
</evidence>
<organism evidence="16 17">
    <name type="scientific">Tranquillimonas rosea</name>
    <dbReference type="NCBI Taxonomy" id="641238"/>
    <lineage>
        <taxon>Bacteria</taxon>
        <taxon>Pseudomonadati</taxon>
        <taxon>Pseudomonadota</taxon>
        <taxon>Alphaproteobacteria</taxon>
        <taxon>Rhodobacterales</taxon>
        <taxon>Roseobacteraceae</taxon>
        <taxon>Tranquillimonas</taxon>
    </lineage>
</organism>
<evidence type="ECO:0000256" key="6">
    <source>
        <dbReference type="ARBA" id="ARBA00008976"/>
    </source>
</evidence>
<evidence type="ECO:0000256" key="11">
    <source>
        <dbReference type="ARBA" id="ARBA00022842"/>
    </source>
</evidence>
<name>A0A1H9QF28_9RHOB</name>
<comment type="function">
    <text evidence="3 14">Catalyzes the conversion of D-ribulose 5-phosphate to formate and 3,4-dihydroxy-2-butanone 4-phosphate.</text>
</comment>
<evidence type="ECO:0000259" key="15">
    <source>
        <dbReference type="Pfam" id="PF00925"/>
    </source>
</evidence>
<evidence type="ECO:0000256" key="4">
    <source>
        <dbReference type="ARBA" id="ARBA00004904"/>
    </source>
</evidence>
<keyword evidence="9 14" id="KW-0686">Riboflavin biosynthesis</keyword>
<feature type="binding site" evidence="14">
    <location>
        <begin position="150"/>
        <end position="154"/>
    </location>
    <ligand>
        <name>D-ribulose 5-phosphate</name>
        <dbReference type="ChEBI" id="CHEBI:58121"/>
    </ligand>
</feature>
<dbReference type="OrthoDB" id="9793111at2"/>
<evidence type="ECO:0000256" key="13">
    <source>
        <dbReference type="ARBA" id="ARBA00023239"/>
    </source>
</evidence>
<evidence type="ECO:0000256" key="9">
    <source>
        <dbReference type="ARBA" id="ARBA00022619"/>
    </source>
</evidence>
<dbReference type="RefSeq" id="WP_092688000.1">
    <property type="nucleotide sequence ID" value="NZ_CBDDGO010000004.1"/>
</dbReference>
<comment type="similarity">
    <text evidence="14">Belongs to the DHBP synthase family.</text>
</comment>
<dbReference type="UniPathway" id="UPA00275">
    <property type="reaction ID" value="UER00399"/>
</dbReference>
<dbReference type="GO" id="GO:0003935">
    <property type="term" value="F:GTP cyclohydrolase II activity"/>
    <property type="evidence" value="ECO:0007669"/>
    <property type="project" value="TreeGrafter"/>
</dbReference>
<evidence type="ECO:0000256" key="14">
    <source>
        <dbReference type="HAMAP-Rule" id="MF_00180"/>
    </source>
</evidence>
<comment type="catalytic activity">
    <reaction evidence="1 14">
        <text>D-ribulose 5-phosphate = (2S)-2-hydroxy-3-oxobutyl phosphate + formate + H(+)</text>
        <dbReference type="Rhea" id="RHEA:18457"/>
        <dbReference type="ChEBI" id="CHEBI:15378"/>
        <dbReference type="ChEBI" id="CHEBI:15740"/>
        <dbReference type="ChEBI" id="CHEBI:58121"/>
        <dbReference type="ChEBI" id="CHEBI:58830"/>
        <dbReference type="EC" id="4.1.99.12"/>
    </reaction>
</comment>
<feature type="binding site" evidence="14">
    <location>
        <position position="38"/>
    </location>
    <ligand>
        <name>Mg(2+)</name>
        <dbReference type="ChEBI" id="CHEBI:18420"/>
        <label>2</label>
    </ligand>
</feature>
<dbReference type="Gene3D" id="3.40.50.10990">
    <property type="entry name" value="GTP cyclohydrolase II"/>
    <property type="match status" value="1"/>
</dbReference>
<keyword evidence="17" id="KW-1185">Reference proteome</keyword>
<dbReference type="InterPro" id="IPR017945">
    <property type="entry name" value="DHBP_synth_RibB-like_a/b_dom"/>
</dbReference>
<dbReference type="AlphaFoldDB" id="A0A1H9QF28"/>
<dbReference type="InterPro" id="IPR032677">
    <property type="entry name" value="GTP_cyclohydro_II"/>
</dbReference>
<dbReference type="FunFam" id="3.90.870.10:FF:000001">
    <property type="entry name" value="Riboflavin biosynthesis protein RibBA"/>
    <property type="match status" value="1"/>
</dbReference>
<dbReference type="HAMAP" id="MF_00180">
    <property type="entry name" value="RibB"/>
    <property type="match status" value="1"/>
</dbReference>
<dbReference type="GO" id="GO:0009231">
    <property type="term" value="P:riboflavin biosynthetic process"/>
    <property type="evidence" value="ECO:0007669"/>
    <property type="project" value="UniProtKB-UniRule"/>
</dbReference>
<dbReference type="InterPro" id="IPR036144">
    <property type="entry name" value="RibA-like_sf"/>
</dbReference>
<dbReference type="SUPFAM" id="SSF55821">
    <property type="entry name" value="YrdC/RibB"/>
    <property type="match status" value="1"/>
</dbReference>
<feature type="site" description="Essential for catalytic activity" evidence="14">
    <location>
        <position position="174"/>
    </location>
</feature>
<comment type="cofactor">
    <cofactor evidence="2">
        <name>Mn(2+)</name>
        <dbReference type="ChEBI" id="CHEBI:29035"/>
    </cofactor>
</comment>
<comment type="subunit">
    <text evidence="14">Homodimer.</text>
</comment>